<reference evidence="1 2" key="1">
    <citation type="submission" date="2019-06" db="EMBL/GenBank/DDBJ databases">
        <title>Paenimaribius caenipelagi gen. nov., sp. nov., isolated from a tidal flat.</title>
        <authorList>
            <person name="Yoon J.-H."/>
        </authorList>
    </citation>
    <scope>NUCLEOTIDE SEQUENCE [LARGE SCALE GENOMIC DNA]</scope>
    <source>
        <strain evidence="1 2">JBTF-M29</strain>
    </source>
</reference>
<dbReference type="InterPro" id="IPR018777">
    <property type="entry name" value="Replication_initiator_prot_A"/>
</dbReference>
<accession>A0A547PMR2</accession>
<dbReference type="RefSeq" id="WP_142835860.1">
    <property type="nucleotide sequence ID" value="NZ_VFSV01000043.1"/>
</dbReference>
<keyword evidence="2" id="KW-1185">Reference proteome</keyword>
<dbReference type="AlphaFoldDB" id="A0A547PMR2"/>
<organism evidence="1 2">
    <name type="scientific">Palleronia caenipelagi</name>
    <dbReference type="NCBI Taxonomy" id="2489174"/>
    <lineage>
        <taxon>Bacteria</taxon>
        <taxon>Pseudomonadati</taxon>
        <taxon>Pseudomonadota</taxon>
        <taxon>Alphaproteobacteria</taxon>
        <taxon>Rhodobacterales</taxon>
        <taxon>Roseobacteraceae</taxon>
        <taxon>Palleronia</taxon>
    </lineage>
</organism>
<dbReference type="OrthoDB" id="581589at2"/>
<protein>
    <submittedName>
        <fullName evidence="1">Replication initiator protein A</fullName>
    </submittedName>
</protein>
<proteinExistence type="predicted"/>
<sequence>MNQRPALLPDRHPTPDFFVCDIFDAAPKSDMASMEHPIFSLSTKPDYRVREYENNGAKLTVKPSSDGLATVHDRDVLIYCISQIIRAMNDGKPVSRRVRFNAGDLMRVTNRQLSGRGYSLLKTALERLRGTAISTNIVTGGKEVFRTFGLIDSAEIVRETYEGRMQEVEVVLSDWVFNAIEAKEVLTIHRDYFRLRRPLERRLYELARKHCGMKKEWRIGMELLQKKCGSSSSSFEFRRLMRNIVQDDERSNHIPDYALRLSDDGNQLIVQSRGSLPGTYSEAVEVGPLDPETYEMARDAAPGWDVRVIEQEWRAWMTERPRNPDAAFIGFCAKWSAKRGTP</sequence>
<dbReference type="Proteomes" id="UP000318590">
    <property type="component" value="Unassembled WGS sequence"/>
</dbReference>
<name>A0A547PMR2_9RHOB</name>
<dbReference type="EMBL" id="VFSV01000043">
    <property type="protein sequence ID" value="TRD15430.1"/>
    <property type="molecule type" value="Genomic_DNA"/>
</dbReference>
<evidence type="ECO:0000313" key="2">
    <source>
        <dbReference type="Proteomes" id="UP000318590"/>
    </source>
</evidence>
<gene>
    <name evidence="1" type="ORF">FEV53_16405</name>
</gene>
<comment type="caution">
    <text evidence="1">The sequence shown here is derived from an EMBL/GenBank/DDBJ whole genome shotgun (WGS) entry which is preliminary data.</text>
</comment>
<evidence type="ECO:0000313" key="1">
    <source>
        <dbReference type="EMBL" id="TRD15430.1"/>
    </source>
</evidence>
<dbReference type="Pfam" id="PF10134">
    <property type="entry name" value="RPA"/>
    <property type="match status" value="1"/>
</dbReference>